<evidence type="ECO:0000313" key="1">
    <source>
        <dbReference type="EMBL" id="KXF79746.1"/>
    </source>
</evidence>
<dbReference type="AlphaFoldDB" id="A0A135I2S3"/>
<dbReference type="InterPro" id="IPR010260">
    <property type="entry name" value="AlpA"/>
</dbReference>
<dbReference type="RefSeq" id="WP_067419996.1">
    <property type="nucleotide sequence ID" value="NZ_LNTY01000060.1"/>
</dbReference>
<proteinExistence type="predicted"/>
<protein>
    <submittedName>
        <fullName evidence="1">Uncharacterized protein</fullName>
    </submittedName>
</protein>
<sequence>MLNSDPQNIIKQRFYRLDDILTLIPVSRSSWLAGVKTGLYPQSVKLGPRTTAWRADDIEALIERLNNGELS</sequence>
<dbReference type="STRING" id="294935.ATN88_12560"/>
<name>A0A135I2S3_9GAMM</name>
<keyword evidence="2" id="KW-1185">Reference proteome</keyword>
<dbReference type="OrthoDB" id="8455288at2"/>
<accession>A0A135I2S3</accession>
<comment type="caution">
    <text evidence="1">The sequence shown here is derived from an EMBL/GenBank/DDBJ whole genome shotgun (WGS) entry which is preliminary data.</text>
</comment>
<organism evidence="1 2">
    <name type="scientific">Enterovibrio coralii</name>
    <dbReference type="NCBI Taxonomy" id="294935"/>
    <lineage>
        <taxon>Bacteria</taxon>
        <taxon>Pseudomonadati</taxon>
        <taxon>Pseudomonadota</taxon>
        <taxon>Gammaproteobacteria</taxon>
        <taxon>Vibrionales</taxon>
        <taxon>Vibrionaceae</taxon>
        <taxon>Enterovibrio</taxon>
    </lineage>
</organism>
<dbReference type="EMBL" id="LNTY01000060">
    <property type="protein sequence ID" value="KXF79746.1"/>
    <property type="molecule type" value="Genomic_DNA"/>
</dbReference>
<dbReference type="Pfam" id="PF05930">
    <property type="entry name" value="Phage_AlpA"/>
    <property type="match status" value="1"/>
</dbReference>
<gene>
    <name evidence="1" type="ORF">ATN88_12560</name>
</gene>
<evidence type="ECO:0000313" key="2">
    <source>
        <dbReference type="Proteomes" id="UP000070529"/>
    </source>
</evidence>
<dbReference type="Proteomes" id="UP000070529">
    <property type="component" value="Unassembled WGS sequence"/>
</dbReference>
<reference evidence="1 2" key="1">
    <citation type="submission" date="2015-11" db="EMBL/GenBank/DDBJ databases">
        <title>Genomic Taxonomy of the Vibrionaceae.</title>
        <authorList>
            <person name="Gomez-Gil B."/>
            <person name="Enciso-Ibarra J."/>
        </authorList>
    </citation>
    <scope>NUCLEOTIDE SEQUENCE [LARGE SCALE GENOMIC DNA]</scope>
    <source>
        <strain evidence="1 2">CAIM 912</strain>
    </source>
</reference>